<comment type="caution">
    <text evidence="1">The sequence shown here is derived from an EMBL/GenBank/DDBJ whole genome shotgun (WGS) entry which is preliminary data.</text>
</comment>
<gene>
    <name evidence="1" type="ORF">DRW42_10040</name>
</gene>
<reference evidence="1 2" key="1">
    <citation type="submission" date="2018-07" db="EMBL/GenBank/DDBJ databases">
        <title>A draft genome of a endophytic bacteria, a new species of Pedobacter.</title>
        <authorList>
            <person name="Zhang Z.D."/>
            <person name="Chen Z.J."/>
        </authorList>
    </citation>
    <scope>NUCLEOTIDE SEQUENCE [LARGE SCALE GENOMIC DNA]</scope>
    <source>
        <strain evidence="1 2">RS10</strain>
    </source>
</reference>
<organism evidence="1 2">
    <name type="scientific">Pedobacter miscanthi</name>
    <dbReference type="NCBI Taxonomy" id="2259170"/>
    <lineage>
        <taxon>Bacteria</taxon>
        <taxon>Pseudomonadati</taxon>
        <taxon>Bacteroidota</taxon>
        <taxon>Sphingobacteriia</taxon>
        <taxon>Sphingobacteriales</taxon>
        <taxon>Sphingobacteriaceae</taxon>
        <taxon>Pedobacter</taxon>
    </lineage>
</organism>
<dbReference type="Proteomes" id="UP000252081">
    <property type="component" value="Unassembled WGS sequence"/>
</dbReference>
<name>A0A366L236_9SPHI</name>
<sequence>MIQRQAIQLNSAVEIPNSGSARVNDDSMAITDIALANKYGRNFFMIIGFKPGYSKIKPSKGQKINQLSIFLYPDISTKKVRKMSCSYTILLNNVPQACFKKLQYCPEIIHFCLFFIINLIFSQHV</sequence>
<protein>
    <submittedName>
        <fullName evidence="1">Uncharacterized protein</fullName>
    </submittedName>
</protein>
<accession>A0A366L236</accession>
<evidence type="ECO:0000313" key="1">
    <source>
        <dbReference type="EMBL" id="RBQ07927.1"/>
    </source>
</evidence>
<dbReference type="EMBL" id="QNQU01000007">
    <property type="protein sequence ID" value="RBQ07927.1"/>
    <property type="molecule type" value="Genomic_DNA"/>
</dbReference>
<proteinExistence type="predicted"/>
<evidence type="ECO:0000313" key="2">
    <source>
        <dbReference type="Proteomes" id="UP000252081"/>
    </source>
</evidence>
<keyword evidence="2" id="KW-1185">Reference proteome</keyword>
<dbReference type="AlphaFoldDB" id="A0A366L236"/>